<dbReference type="EMBL" id="JACXSS010000001">
    <property type="protein sequence ID" value="MBD9356718.1"/>
    <property type="molecule type" value="Genomic_DNA"/>
</dbReference>
<keyword evidence="1" id="KW-0812">Transmembrane</keyword>
<dbReference type="CDD" id="cd02440">
    <property type="entry name" value="AdoMet_MTases"/>
    <property type="match status" value="1"/>
</dbReference>
<evidence type="ECO:0000259" key="2">
    <source>
        <dbReference type="Pfam" id="PF08241"/>
    </source>
</evidence>
<keyword evidence="3" id="KW-0808">Transferase</keyword>
<dbReference type="InterPro" id="IPR029063">
    <property type="entry name" value="SAM-dependent_MTases_sf"/>
</dbReference>
<gene>
    <name evidence="3" type="ORF">IE877_12635</name>
</gene>
<dbReference type="SUPFAM" id="SSF53335">
    <property type="entry name" value="S-adenosyl-L-methionine-dependent methyltransferases"/>
    <property type="match status" value="1"/>
</dbReference>
<dbReference type="GO" id="GO:0032259">
    <property type="term" value="P:methylation"/>
    <property type="evidence" value="ECO:0007669"/>
    <property type="project" value="UniProtKB-KW"/>
</dbReference>
<dbReference type="Gene3D" id="3.40.50.150">
    <property type="entry name" value="Vaccinia Virus protein VP39"/>
    <property type="match status" value="1"/>
</dbReference>
<accession>A0ABR9D0Q7</accession>
<proteinExistence type="predicted"/>
<name>A0ABR9D0Q7_9GAMM</name>
<protein>
    <submittedName>
        <fullName evidence="3">Class I SAM-dependent methyltransferase</fullName>
    </submittedName>
</protein>
<evidence type="ECO:0000313" key="3">
    <source>
        <dbReference type="EMBL" id="MBD9356718.1"/>
    </source>
</evidence>
<evidence type="ECO:0000256" key="1">
    <source>
        <dbReference type="SAM" id="Phobius"/>
    </source>
</evidence>
<reference evidence="3 4" key="1">
    <citation type="submission" date="2020-09" db="EMBL/GenBank/DDBJ databases">
        <title>Methylomonas albis sp. nov. and Methylomonas fluvii sp. nov.: Two cold-adapted methanotrophs from the River Elbe and an amended description of Methylovulum psychrotolerans strain Eb1.</title>
        <authorList>
            <person name="Bussmann I.K."/>
            <person name="Klings K.-W."/>
            <person name="Warnstedt J."/>
            <person name="Hoppert M."/>
            <person name="Saborowski A."/>
            <person name="Horn F."/>
            <person name="Liebner S."/>
        </authorList>
    </citation>
    <scope>NUCLEOTIDE SEQUENCE [LARGE SCALE GENOMIC DNA]</scope>
    <source>
        <strain evidence="3 4">EbA</strain>
    </source>
</reference>
<keyword evidence="1" id="KW-1133">Transmembrane helix</keyword>
<keyword evidence="3" id="KW-0489">Methyltransferase</keyword>
<feature type="transmembrane region" description="Helical" evidence="1">
    <location>
        <begin position="174"/>
        <end position="192"/>
    </location>
</feature>
<dbReference type="InterPro" id="IPR013216">
    <property type="entry name" value="Methyltransf_11"/>
</dbReference>
<dbReference type="GO" id="GO:0008168">
    <property type="term" value="F:methyltransferase activity"/>
    <property type="evidence" value="ECO:0007669"/>
    <property type="project" value="UniProtKB-KW"/>
</dbReference>
<feature type="transmembrane region" description="Helical" evidence="1">
    <location>
        <begin position="124"/>
        <end position="144"/>
    </location>
</feature>
<dbReference type="Pfam" id="PF08241">
    <property type="entry name" value="Methyltransf_11"/>
    <property type="match status" value="1"/>
</dbReference>
<keyword evidence="4" id="KW-1185">Reference proteome</keyword>
<organism evidence="3 4">
    <name type="scientific">Methylomonas albis</name>
    <dbReference type="NCBI Taxonomy" id="1854563"/>
    <lineage>
        <taxon>Bacteria</taxon>
        <taxon>Pseudomonadati</taxon>
        <taxon>Pseudomonadota</taxon>
        <taxon>Gammaproteobacteria</taxon>
        <taxon>Methylococcales</taxon>
        <taxon>Methylococcaceae</taxon>
        <taxon>Methylomonas</taxon>
    </lineage>
</organism>
<evidence type="ECO:0000313" key="4">
    <source>
        <dbReference type="Proteomes" id="UP000652176"/>
    </source>
</evidence>
<dbReference type="Proteomes" id="UP000652176">
    <property type="component" value="Unassembled WGS sequence"/>
</dbReference>
<dbReference type="RefSeq" id="WP_192375046.1">
    <property type="nucleotide sequence ID" value="NZ_CAJHIV010000001.1"/>
</dbReference>
<feature type="domain" description="Methyltransferase type 11" evidence="2">
    <location>
        <begin position="42"/>
        <end position="132"/>
    </location>
</feature>
<comment type="caution">
    <text evidence="3">The sequence shown here is derived from an EMBL/GenBank/DDBJ whole genome shotgun (WGS) entry which is preliminary data.</text>
</comment>
<dbReference type="PANTHER" id="PTHR43861">
    <property type="entry name" value="TRANS-ACONITATE 2-METHYLTRANSFERASE-RELATED"/>
    <property type="match status" value="1"/>
</dbReference>
<sequence>MDNSTYEIEAQIEEQHWWFVGRRKLFSSIIRALAIPATAKILDLGTSTGTNLRMLRDLGFTNVRGLDFCEEAIHWCREKGLGQVDQGDICDIPSQDNVYDLVLATDVIEHVEDDNKAISEAYRVLKPGGVAIVTVPAFSFLWGIQDSVSHHKRRYTRGQLENILTGAGFRLIDIYYFNYVLFIPIWFVRRALMFFPIRMKSENQLNTSFLNAILRYVFFVDIYTAKKINPRFGVSILALGIRD</sequence>
<keyword evidence="1" id="KW-0472">Membrane</keyword>